<sequence length="397" mass="41834">MDVHITLLTLGGLFAIGLATDAIARRFHLPRVTLLILFGVLAGPGIFNIIPGQVDGWYDLLATTALTMVAFLLGGSLTKDQMLAHGRQIMAISISVVIVTILLVSAGFILAGFDPALALVLAGIAAATDPAAIRDVIRQYGYKGSFSDTLKGIVAIDDLWGLLAFSFLLVGVNALGGNGTTDVLLEGLWELGGAIAVGAGIGLPAAYLTGRLKEGEPMQIEALAVVFLCAGLSVWLGVSFLLAGVVAGMIVVNFASHHTYPFHEIENIEGPFMMLFFVLAGASLEMEHWQEFGFLIMAFVFLRTLSRIIGGWIGARIGKAPASYGHWMGTAMLPQAGVAVGMALVAGNKLPDYREVILSVTIMTTILFEVFGPLVTQIALSKADSPSETSQTDEGTG</sequence>
<keyword evidence="4 5" id="KW-0472">Membrane</keyword>
<dbReference type="PANTHER" id="PTHR43021:SF2">
    <property type="entry name" value="CATION_H+ EXCHANGER DOMAIN-CONTAINING PROTEIN"/>
    <property type="match status" value="1"/>
</dbReference>
<feature type="transmembrane region" description="Helical" evidence="5">
    <location>
        <begin position="89"/>
        <end position="110"/>
    </location>
</feature>
<feature type="transmembrane region" description="Helical" evidence="5">
    <location>
        <begin position="6"/>
        <end position="24"/>
    </location>
</feature>
<feature type="transmembrane region" description="Helical" evidence="5">
    <location>
        <begin position="158"/>
        <end position="176"/>
    </location>
</feature>
<evidence type="ECO:0000256" key="4">
    <source>
        <dbReference type="ARBA" id="ARBA00023136"/>
    </source>
</evidence>
<feature type="transmembrane region" description="Helical" evidence="5">
    <location>
        <begin position="116"/>
        <end position="137"/>
    </location>
</feature>
<protein>
    <recommendedName>
        <fullName evidence="6">Cation/H+ exchanger transmembrane domain-containing protein</fullName>
    </recommendedName>
</protein>
<dbReference type="InterPro" id="IPR006153">
    <property type="entry name" value="Cation/H_exchanger_TM"/>
</dbReference>
<feature type="transmembrane region" description="Helical" evidence="5">
    <location>
        <begin position="31"/>
        <end position="50"/>
    </location>
</feature>
<feature type="transmembrane region" description="Helical" evidence="5">
    <location>
        <begin position="222"/>
        <end position="255"/>
    </location>
</feature>
<dbReference type="EMBL" id="BSNF01000001">
    <property type="protein sequence ID" value="GLQ05933.1"/>
    <property type="molecule type" value="Genomic_DNA"/>
</dbReference>
<organism evidence="7 8">
    <name type="scientific">Sneathiella chinensis</name>
    <dbReference type="NCBI Taxonomy" id="349750"/>
    <lineage>
        <taxon>Bacteria</taxon>
        <taxon>Pseudomonadati</taxon>
        <taxon>Pseudomonadota</taxon>
        <taxon>Alphaproteobacteria</taxon>
        <taxon>Sneathiellales</taxon>
        <taxon>Sneathiellaceae</taxon>
        <taxon>Sneathiella</taxon>
    </lineage>
</organism>
<feature type="transmembrane region" description="Helical" evidence="5">
    <location>
        <begin position="292"/>
        <end position="315"/>
    </location>
</feature>
<dbReference type="PANTHER" id="PTHR43021">
    <property type="entry name" value="NA(+)/H(+) ANTIPORTER-RELATED"/>
    <property type="match status" value="1"/>
</dbReference>
<keyword evidence="3 5" id="KW-1133">Transmembrane helix</keyword>
<feature type="domain" description="Cation/H+ exchanger transmembrane" evidence="6">
    <location>
        <begin position="19"/>
        <end position="377"/>
    </location>
</feature>
<name>A0ABQ5U266_9PROT</name>
<gene>
    <name evidence="7" type="ORF">GCM10007924_11540</name>
</gene>
<dbReference type="RefSeq" id="WP_169559890.1">
    <property type="nucleotide sequence ID" value="NZ_BSNF01000001.1"/>
</dbReference>
<evidence type="ECO:0000259" key="6">
    <source>
        <dbReference type="Pfam" id="PF00999"/>
    </source>
</evidence>
<evidence type="ECO:0000313" key="7">
    <source>
        <dbReference type="EMBL" id="GLQ05933.1"/>
    </source>
</evidence>
<evidence type="ECO:0000313" key="8">
    <source>
        <dbReference type="Proteomes" id="UP001161409"/>
    </source>
</evidence>
<comment type="subcellular location">
    <subcellularLocation>
        <location evidence="1">Membrane</location>
        <topology evidence="1">Multi-pass membrane protein</topology>
    </subcellularLocation>
</comment>
<dbReference type="Gene3D" id="1.20.1530.20">
    <property type="match status" value="1"/>
</dbReference>
<feature type="transmembrane region" description="Helical" evidence="5">
    <location>
        <begin position="56"/>
        <end position="77"/>
    </location>
</feature>
<comment type="caution">
    <text evidence="7">The sequence shown here is derived from an EMBL/GenBank/DDBJ whole genome shotgun (WGS) entry which is preliminary data.</text>
</comment>
<evidence type="ECO:0000256" key="5">
    <source>
        <dbReference type="SAM" id="Phobius"/>
    </source>
</evidence>
<reference evidence="7" key="2">
    <citation type="submission" date="2023-01" db="EMBL/GenBank/DDBJ databases">
        <title>Draft genome sequence of Sneathiella chinensis strain NBRC 103408.</title>
        <authorList>
            <person name="Sun Q."/>
            <person name="Mori K."/>
        </authorList>
    </citation>
    <scope>NUCLEOTIDE SEQUENCE</scope>
    <source>
        <strain evidence="7">NBRC 103408</strain>
    </source>
</reference>
<accession>A0ABQ5U266</accession>
<feature type="transmembrane region" description="Helical" evidence="5">
    <location>
        <begin position="188"/>
        <end position="210"/>
    </location>
</feature>
<feature type="transmembrane region" description="Helical" evidence="5">
    <location>
        <begin position="357"/>
        <end position="380"/>
    </location>
</feature>
<proteinExistence type="predicted"/>
<dbReference type="Proteomes" id="UP001161409">
    <property type="component" value="Unassembled WGS sequence"/>
</dbReference>
<dbReference type="InterPro" id="IPR038770">
    <property type="entry name" value="Na+/solute_symporter_sf"/>
</dbReference>
<feature type="transmembrane region" description="Helical" evidence="5">
    <location>
        <begin position="267"/>
        <end position="285"/>
    </location>
</feature>
<evidence type="ECO:0000256" key="1">
    <source>
        <dbReference type="ARBA" id="ARBA00004141"/>
    </source>
</evidence>
<keyword evidence="2 5" id="KW-0812">Transmembrane</keyword>
<evidence type="ECO:0000256" key="2">
    <source>
        <dbReference type="ARBA" id="ARBA00022692"/>
    </source>
</evidence>
<keyword evidence="8" id="KW-1185">Reference proteome</keyword>
<feature type="transmembrane region" description="Helical" evidence="5">
    <location>
        <begin position="327"/>
        <end position="345"/>
    </location>
</feature>
<reference evidence="7" key="1">
    <citation type="journal article" date="2014" name="Int. J. Syst. Evol. Microbiol.">
        <title>Complete genome of a new Firmicutes species belonging to the dominant human colonic microbiota ('Ruminococcus bicirculans') reveals two chromosomes and a selective capacity to utilize plant glucans.</title>
        <authorList>
            <consortium name="NISC Comparative Sequencing Program"/>
            <person name="Wegmann U."/>
            <person name="Louis P."/>
            <person name="Goesmann A."/>
            <person name="Henrissat B."/>
            <person name="Duncan S.H."/>
            <person name="Flint H.J."/>
        </authorList>
    </citation>
    <scope>NUCLEOTIDE SEQUENCE</scope>
    <source>
        <strain evidence="7">NBRC 103408</strain>
    </source>
</reference>
<evidence type="ECO:0000256" key="3">
    <source>
        <dbReference type="ARBA" id="ARBA00022989"/>
    </source>
</evidence>
<dbReference type="Pfam" id="PF00999">
    <property type="entry name" value="Na_H_Exchanger"/>
    <property type="match status" value="1"/>
</dbReference>